<dbReference type="Pfam" id="PF00089">
    <property type="entry name" value="Trypsin"/>
    <property type="match status" value="1"/>
</dbReference>
<evidence type="ECO:0000313" key="2">
    <source>
        <dbReference type="EMBL" id="PZQ55257.1"/>
    </source>
</evidence>
<protein>
    <recommendedName>
        <fullName evidence="1">Peptidase S1 domain-containing protein</fullName>
    </recommendedName>
</protein>
<reference evidence="2 3" key="1">
    <citation type="submission" date="2017-08" db="EMBL/GenBank/DDBJ databases">
        <title>Infants hospitalized years apart are colonized by the same room-sourced microbial strains.</title>
        <authorList>
            <person name="Brooks B."/>
            <person name="Olm M.R."/>
            <person name="Firek B.A."/>
            <person name="Baker R."/>
            <person name="Thomas B.C."/>
            <person name="Morowitz M.J."/>
            <person name="Banfield J.F."/>
        </authorList>
    </citation>
    <scope>NUCLEOTIDE SEQUENCE [LARGE SCALE GENOMIC DNA]</scope>
    <source>
        <strain evidence="2">S2_005_002_R2_33</strain>
    </source>
</reference>
<dbReference type="EMBL" id="QFPX01000006">
    <property type="protein sequence ID" value="PZQ55257.1"/>
    <property type="molecule type" value="Genomic_DNA"/>
</dbReference>
<accession>A0A2W5QCL5</accession>
<proteinExistence type="predicted"/>
<dbReference type="GO" id="GO:0006508">
    <property type="term" value="P:proteolysis"/>
    <property type="evidence" value="ECO:0007669"/>
    <property type="project" value="InterPro"/>
</dbReference>
<gene>
    <name evidence="2" type="ORF">DI555_07855</name>
</gene>
<dbReference type="GO" id="GO:0004252">
    <property type="term" value="F:serine-type endopeptidase activity"/>
    <property type="evidence" value="ECO:0007669"/>
    <property type="project" value="InterPro"/>
</dbReference>
<dbReference type="AlphaFoldDB" id="A0A2W5QCL5"/>
<dbReference type="Proteomes" id="UP000249082">
    <property type="component" value="Unassembled WGS sequence"/>
</dbReference>
<organism evidence="2 3">
    <name type="scientific">Novosphingobium pentaromativorans</name>
    <dbReference type="NCBI Taxonomy" id="205844"/>
    <lineage>
        <taxon>Bacteria</taxon>
        <taxon>Pseudomonadati</taxon>
        <taxon>Pseudomonadota</taxon>
        <taxon>Alphaproteobacteria</taxon>
        <taxon>Sphingomonadales</taxon>
        <taxon>Sphingomonadaceae</taxon>
        <taxon>Novosphingobium</taxon>
    </lineage>
</organism>
<sequence length="102" mass="10542">MPAGMEFYYPDGRVKIAYTDYFAAVRSSFTTTAGATSGTFTDTSLIGKALVHFVSSTTGNYGGPMVTLDSNTGVISWSFNVTTSGGASAGASPATTIYYGGY</sequence>
<evidence type="ECO:0000313" key="3">
    <source>
        <dbReference type="Proteomes" id="UP000249082"/>
    </source>
</evidence>
<feature type="domain" description="Peptidase S1" evidence="1">
    <location>
        <begin position="36"/>
        <end position="89"/>
    </location>
</feature>
<dbReference type="InterPro" id="IPR001254">
    <property type="entry name" value="Trypsin_dom"/>
</dbReference>
<evidence type="ECO:0000259" key="1">
    <source>
        <dbReference type="Pfam" id="PF00089"/>
    </source>
</evidence>
<name>A0A2W5QCL5_9SPHN</name>
<comment type="caution">
    <text evidence="2">The sequence shown here is derived from an EMBL/GenBank/DDBJ whole genome shotgun (WGS) entry which is preliminary data.</text>
</comment>